<proteinExistence type="predicted"/>
<dbReference type="AlphaFoldDB" id="A0A8T7LW76"/>
<evidence type="ECO:0000313" key="3">
    <source>
        <dbReference type="EMBL" id="WJW65610.1"/>
    </source>
</evidence>
<keyword evidence="1" id="KW-1133">Transmembrane helix</keyword>
<feature type="transmembrane region" description="Helical" evidence="1">
    <location>
        <begin position="65"/>
        <end position="85"/>
    </location>
</feature>
<dbReference type="Proteomes" id="UP000521676">
    <property type="component" value="Unassembled WGS sequence"/>
</dbReference>
<evidence type="ECO:0000256" key="1">
    <source>
        <dbReference type="SAM" id="Phobius"/>
    </source>
</evidence>
<feature type="transmembrane region" description="Helical" evidence="1">
    <location>
        <begin position="91"/>
        <end position="110"/>
    </location>
</feature>
<dbReference type="RefSeq" id="WP_341467496.1">
    <property type="nucleotide sequence ID" value="NZ_CP128399.1"/>
</dbReference>
<dbReference type="EMBL" id="JACATZ010000001">
    <property type="protein sequence ID" value="NWJ46234.1"/>
    <property type="molecule type" value="Genomic_DNA"/>
</dbReference>
<evidence type="ECO:0000313" key="5">
    <source>
        <dbReference type="Proteomes" id="UP001431572"/>
    </source>
</evidence>
<dbReference type="Proteomes" id="UP001431572">
    <property type="component" value="Chromosome 1"/>
</dbReference>
<keyword evidence="1" id="KW-0812">Transmembrane</keyword>
<reference evidence="2 4" key="1">
    <citation type="submission" date="2020-06" db="EMBL/GenBank/DDBJ databases">
        <title>Anoxygenic phototrophic Chloroflexota member uses a Type I reaction center.</title>
        <authorList>
            <person name="Tsuji J.M."/>
            <person name="Shaw N.A."/>
            <person name="Nagashima S."/>
            <person name="Venkiteswaran J."/>
            <person name="Schiff S.L."/>
            <person name="Hanada S."/>
            <person name="Tank M."/>
            <person name="Neufeld J.D."/>
        </authorList>
    </citation>
    <scope>NUCLEOTIDE SEQUENCE [LARGE SCALE GENOMIC DNA]</scope>
    <source>
        <strain evidence="2">L227-S17</strain>
    </source>
</reference>
<dbReference type="InterPro" id="IPR046674">
    <property type="entry name" value="DUF6544"/>
</dbReference>
<accession>A0A8T7LW76</accession>
<gene>
    <name evidence="2" type="ORF">HXX08_10170</name>
    <name evidence="3" type="ORF">OZ401_001378</name>
</gene>
<reference evidence="3" key="2">
    <citation type="journal article" date="2024" name="Nature">
        <title>Anoxygenic phototroph of the Chloroflexota uses a type I reaction centre.</title>
        <authorList>
            <person name="Tsuji J.M."/>
            <person name="Shaw N.A."/>
            <person name="Nagashima S."/>
            <person name="Venkiteswaran J.J."/>
            <person name="Schiff S.L."/>
            <person name="Watanabe T."/>
            <person name="Fukui M."/>
            <person name="Hanada S."/>
            <person name="Tank M."/>
            <person name="Neufeld J.D."/>
        </authorList>
    </citation>
    <scope>NUCLEOTIDE SEQUENCE</scope>
    <source>
        <strain evidence="3">L227-S17</strain>
    </source>
</reference>
<keyword evidence="1" id="KW-0472">Membrane</keyword>
<protein>
    <submittedName>
        <fullName evidence="2">Uncharacterized protein</fullName>
    </submittedName>
</protein>
<name>A0A8T7LW76_9CHLR</name>
<feature type="transmembrane region" description="Helical" evidence="1">
    <location>
        <begin position="40"/>
        <end position="60"/>
    </location>
</feature>
<keyword evidence="5" id="KW-1185">Reference proteome</keyword>
<organism evidence="2 4">
    <name type="scientific">Candidatus Chlorohelix allophototropha</name>
    <dbReference type="NCBI Taxonomy" id="3003348"/>
    <lineage>
        <taxon>Bacteria</taxon>
        <taxon>Bacillati</taxon>
        <taxon>Chloroflexota</taxon>
        <taxon>Chloroflexia</taxon>
        <taxon>Candidatus Chloroheliales</taxon>
        <taxon>Candidatus Chloroheliaceae</taxon>
        <taxon>Candidatus Chlorohelix</taxon>
    </lineage>
</organism>
<evidence type="ECO:0000313" key="2">
    <source>
        <dbReference type="EMBL" id="NWJ46234.1"/>
    </source>
</evidence>
<dbReference type="EMBL" id="CP128399">
    <property type="protein sequence ID" value="WJW65610.1"/>
    <property type="molecule type" value="Genomic_DNA"/>
</dbReference>
<sequence length="373" mass="42536">MLKIFFAFIVIVHGLIHLMGFVKAFNFAEMSQLTQPISKVSGIIWLLTTLLFLATLVLFFTKFDYWWLIGVVALVLSQILIIQNWDDAKFGTVANILILIPVFIASLNVLPTSFQNMYKAAVQERIRPISDNSIVSENDIAHLPAPVQNYLRYTGVIGKPRVYNFWAINSGNMKQSPKSDWITVKAQQYDFFDEPARLFYIQSDLFGVPFDGLHAYTGNSATMQIKVASLLQVADAKGAKMNQSENVTIFNEMCMFAPATLIDKNIKWEALDSLTAKAWFTHNNITISATLYFNEKGELIDFSSDDRFLSLDGKDYASYRWSTPVKDYRDFEGRKVPVYGDAIWHMPEGDYTYAKYQLENIVFNSKEFTLLAN</sequence>
<evidence type="ECO:0000313" key="4">
    <source>
        <dbReference type="Proteomes" id="UP000521676"/>
    </source>
</evidence>
<dbReference type="Pfam" id="PF20181">
    <property type="entry name" value="DUF6544"/>
    <property type="match status" value="1"/>
</dbReference>